<evidence type="ECO:0000313" key="4">
    <source>
        <dbReference type="EMBL" id="MQY23642.1"/>
    </source>
</evidence>
<comment type="caution">
    <text evidence="4">The sequence shown here is derived from an EMBL/GenBank/DDBJ whole genome shotgun (WGS) entry which is preliminary data.</text>
</comment>
<sequence>MQPLNVDPDELAGVAAGLAELARTTGAGLPTGWVLPAGSDHISGGFVPGANAHAAQLFNGMQGVLHLVNQHAHKTGSAATDYTDADDTGARTVGGGGREVLTNPVAEPVLPTARQAPVFDLPLPGVEIDPLTFAEQLRAGPGTGPANAFAGNIRSYLGSSHLVALDGVDHAAHTLEKWTPVGAEAALQLNQHRGWLDELGSTLGRLADGIETYTSAFDTAMAKHPTPEEIIAARKELLAAMRSKDELGVADALAKAQEQNARSADAIAGYTTTVGSHATQDNSSSGNSSSSDSSQLMSTLSSLLPTLMTSMMGNGTSGLNQNGSQDSLADLTDYAGDYGDYSSLGGGSSIGSLTDAANAVNSGNRSFEVASMPMVAAAGSLTSSPSLPRASVIEPLQTSAAAAGRAASGSSPYMPYMPMSPGMGQTGGNQDRNRVVAWHPDRLMYVDDTPHTEQVIGEKPTIAPSVTPPTPSNSQTPSQSGGTA</sequence>
<dbReference type="Gene3D" id="1.20.1260.20">
    <property type="entry name" value="PPE superfamily"/>
    <property type="match status" value="1"/>
</dbReference>
<evidence type="ECO:0000256" key="1">
    <source>
        <dbReference type="ARBA" id="ARBA00010652"/>
    </source>
</evidence>
<feature type="region of interest" description="Disordered" evidence="2">
    <location>
        <begin position="451"/>
        <end position="484"/>
    </location>
</feature>
<dbReference type="OrthoDB" id="4531752at2"/>
<keyword evidence="5" id="KW-1185">Reference proteome</keyword>
<evidence type="ECO:0000259" key="3">
    <source>
        <dbReference type="Pfam" id="PF00823"/>
    </source>
</evidence>
<protein>
    <recommendedName>
        <fullName evidence="3">PPE domain-containing protein</fullName>
    </recommendedName>
</protein>
<evidence type="ECO:0000313" key="5">
    <source>
        <dbReference type="Proteomes" id="UP000438448"/>
    </source>
</evidence>
<feature type="region of interest" description="Disordered" evidence="2">
    <location>
        <begin position="275"/>
        <end position="296"/>
    </location>
</feature>
<dbReference type="Proteomes" id="UP000438448">
    <property type="component" value="Unassembled WGS sequence"/>
</dbReference>
<feature type="domain" description="PPE" evidence="3">
    <location>
        <begin position="135"/>
        <end position="271"/>
    </location>
</feature>
<dbReference type="RefSeq" id="WP_153415410.1">
    <property type="nucleotide sequence ID" value="NZ_WEGK01000022.1"/>
</dbReference>
<gene>
    <name evidence="4" type="ORF">NRB20_67730</name>
</gene>
<evidence type="ECO:0000256" key="2">
    <source>
        <dbReference type="SAM" id="MobiDB-lite"/>
    </source>
</evidence>
<feature type="compositionally biased region" description="Low complexity" evidence="2">
    <location>
        <begin position="279"/>
        <end position="296"/>
    </location>
</feature>
<comment type="similarity">
    <text evidence="1">Belongs to the mycobacterial PPE family.</text>
</comment>
<reference evidence="4 5" key="1">
    <citation type="submission" date="2019-10" db="EMBL/GenBank/DDBJ databases">
        <title>Nocardia macrotermitis sp. nov. and Nocardia aurantia sp. nov., isolated from the gut of fungus growing-termite Macrotermes natalensis.</title>
        <authorList>
            <person name="Benndorf R."/>
            <person name="Schwitalla J."/>
            <person name="Martin K."/>
            <person name="De Beer W."/>
            <person name="Kaster A.-K."/>
            <person name="Vollmers J."/>
            <person name="Poulsen M."/>
            <person name="Beemelmanns C."/>
        </authorList>
    </citation>
    <scope>NUCLEOTIDE SEQUENCE [LARGE SCALE GENOMIC DNA]</scope>
    <source>
        <strain evidence="4 5">RB20</strain>
    </source>
</reference>
<dbReference type="Pfam" id="PF00823">
    <property type="entry name" value="PPE"/>
    <property type="match status" value="1"/>
</dbReference>
<dbReference type="InterPro" id="IPR000030">
    <property type="entry name" value="PPE_dom"/>
</dbReference>
<dbReference type="SUPFAM" id="SSF140459">
    <property type="entry name" value="PE/PPE dimer-like"/>
    <property type="match status" value="1"/>
</dbReference>
<accession>A0A7K0DED0</accession>
<dbReference type="AlphaFoldDB" id="A0A7K0DED0"/>
<organism evidence="4 5">
    <name type="scientific">Nocardia macrotermitis</name>
    <dbReference type="NCBI Taxonomy" id="2585198"/>
    <lineage>
        <taxon>Bacteria</taxon>
        <taxon>Bacillati</taxon>
        <taxon>Actinomycetota</taxon>
        <taxon>Actinomycetes</taxon>
        <taxon>Mycobacteriales</taxon>
        <taxon>Nocardiaceae</taxon>
        <taxon>Nocardia</taxon>
    </lineage>
</organism>
<name>A0A7K0DED0_9NOCA</name>
<feature type="compositionally biased region" description="Low complexity" evidence="2">
    <location>
        <begin position="472"/>
        <end position="484"/>
    </location>
</feature>
<dbReference type="InterPro" id="IPR038332">
    <property type="entry name" value="PPE_sf"/>
</dbReference>
<proteinExistence type="inferred from homology"/>
<dbReference type="EMBL" id="WEGK01000022">
    <property type="protein sequence ID" value="MQY23642.1"/>
    <property type="molecule type" value="Genomic_DNA"/>
</dbReference>